<dbReference type="EMBL" id="LJIJ01000697">
    <property type="protein sequence ID" value="ODM95206.1"/>
    <property type="molecule type" value="Genomic_DNA"/>
</dbReference>
<dbReference type="GO" id="GO:0031012">
    <property type="term" value="C:extracellular matrix"/>
    <property type="evidence" value="ECO:0007669"/>
    <property type="project" value="TreeGrafter"/>
</dbReference>
<dbReference type="PANTHER" id="PTHR12236:SF95">
    <property type="entry name" value="CUTICULAR PROTEIN 76BD, ISOFORM C-RELATED"/>
    <property type="match status" value="1"/>
</dbReference>
<feature type="region of interest" description="Disordered" evidence="2">
    <location>
        <begin position="97"/>
        <end position="120"/>
    </location>
</feature>
<dbReference type="PANTHER" id="PTHR12236">
    <property type="entry name" value="STRUCTURAL CONTITUENT OF CUTICLE"/>
    <property type="match status" value="1"/>
</dbReference>
<feature type="signal peptide" evidence="3">
    <location>
        <begin position="1"/>
        <end position="16"/>
    </location>
</feature>
<feature type="compositionally biased region" description="Basic and acidic residues" evidence="2">
    <location>
        <begin position="100"/>
        <end position="111"/>
    </location>
</feature>
<accession>A0A1D2MQA7</accession>
<evidence type="ECO:0000256" key="3">
    <source>
        <dbReference type="SAM" id="SignalP"/>
    </source>
</evidence>
<protein>
    <submittedName>
        <fullName evidence="4">Larval cuticle protein A3A</fullName>
    </submittedName>
</protein>
<dbReference type="GO" id="GO:0042302">
    <property type="term" value="F:structural constituent of cuticle"/>
    <property type="evidence" value="ECO:0007669"/>
    <property type="project" value="UniProtKB-KW"/>
</dbReference>
<evidence type="ECO:0000313" key="4">
    <source>
        <dbReference type="EMBL" id="ODM95206.1"/>
    </source>
</evidence>
<evidence type="ECO:0000256" key="2">
    <source>
        <dbReference type="SAM" id="MobiDB-lite"/>
    </source>
</evidence>
<dbReference type="Proteomes" id="UP000094527">
    <property type="component" value="Unassembled WGS sequence"/>
</dbReference>
<reference evidence="4 5" key="1">
    <citation type="journal article" date="2016" name="Genome Biol. Evol.">
        <title>Gene Family Evolution Reflects Adaptation to Soil Environmental Stressors in the Genome of the Collembolan Orchesella cincta.</title>
        <authorList>
            <person name="Faddeeva-Vakhrusheva A."/>
            <person name="Derks M.F."/>
            <person name="Anvar S.Y."/>
            <person name="Agamennone V."/>
            <person name="Suring W."/>
            <person name="Smit S."/>
            <person name="van Straalen N.M."/>
            <person name="Roelofs D."/>
        </authorList>
    </citation>
    <scope>NUCLEOTIDE SEQUENCE [LARGE SCALE GENOMIC DNA]</scope>
    <source>
        <tissue evidence="4">Mixed pool</tissue>
    </source>
</reference>
<dbReference type="AlphaFoldDB" id="A0A1D2MQA7"/>
<keyword evidence="5" id="KW-1185">Reference proteome</keyword>
<dbReference type="GO" id="GO:0005615">
    <property type="term" value="C:extracellular space"/>
    <property type="evidence" value="ECO:0007669"/>
    <property type="project" value="TreeGrafter"/>
</dbReference>
<gene>
    <name evidence="4" type="ORF">Ocin01_11471</name>
</gene>
<name>A0A1D2MQA7_ORCCI</name>
<sequence>MNKFLAIFALIGAASAGAPIGYSGGIYGGAVASYGGAIGYSQPLLRQQVAVAQPILRQQVAIAQPIVQKAVAVRQEPYDPHPQYNYGYSVSDALTGDQKQASETRDGDVVKDSTPLLSQTSTDSTLSSTVKLQELLSKRSLPQSLSVAILVMLESELLDLVFPVALLVDLGFPWLDSESISLRAGYGGQILG</sequence>
<evidence type="ECO:0000313" key="5">
    <source>
        <dbReference type="Proteomes" id="UP000094527"/>
    </source>
</evidence>
<dbReference type="InterPro" id="IPR051217">
    <property type="entry name" value="Insect_Cuticle_Struc_Prot"/>
</dbReference>
<keyword evidence="1" id="KW-0193">Cuticle</keyword>
<proteinExistence type="predicted"/>
<organism evidence="4 5">
    <name type="scientific">Orchesella cincta</name>
    <name type="common">Springtail</name>
    <name type="synonym">Podura cincta</name>
    <dbReference type="NCBI Taxonomy" id="48709"/>
    <lineage>
        <taxon>Eukaryota</taxon>
        <taxon>Metazoa</taxon>
        <taxon>Ecdysozoa</taxon>
        <taxon>Arthropoda</taxon>
        <taxon>Hexapoda</taxon>
        <taxon>Collembola</taxon>
        <taxon>Entomobryomorpha</taxon>
        <taxon>Entomobryoidea</taxon>
        <taxon>Orchesellidae</taxon>
        <taxon>Orchesellinae</taxon>
        <taxon>Orchesella</taxon>
    </lineage>
</organism>
<keyword evidence="3" id="KW-0732">Signal</keyword>
<comment type="caution">
    <text evidence="4">The sequence shown here is derived from an EMBL/GenBank/DDBJ whole genome shotgun (WGS) entry which is preliminary data.</text>
</comment>
<evidence type="ECO:0000256" key="1">
    <source>
        <dbReference type="ARBA" id="ARBA00022460"/>
    </source>
</evidence>
<feature type="chain" id="PRO_5008904376" evidence="3">
    <location>
        <begin position="17"/>
        <end position="192"/>
    </location>
</feature>